<dbReference type="AlphaFoldDB" id="A0A7C8I6Q7"/>
<evidence type="ECO:0000313" key="3">
    <source>
        <dbReference type="Proteomes" id="UP000481861"/>
    </source>
</evidence>
<proteinExistence type="predicted"/>
<feature type="region of interest" description="Disordered" evidence="1">
    <location>
        <begin position="29"/>
        <end position="65"/>
    </location>
</feature>
<organism evidence="2 3">
    <name type="scientific">Massariosphaeria phaeospora</name>
    <dbReference type="NCBI Taxonomy" id="100035"/>
    <lineage>
        <taxon>Eukaryota</taxon>
        <taxon>Fungi</taxon>
        <taxon>Dikarya</taxon>
        <taxon>Ascomycota</taxon>
        <taxon>Pezizomycotina</taxon>
        <taxon>Dothideomycetes</taxon>
        <taxon>Pleosporomycetidae</taxon>
        <taxon>Pleosporales</taxon>
        <taxon>Pleosporales incertae sedis</taxon>
        <taxon>Massariosphaeria</taxon>
    </lineage>
</organism>
<comment type="caution">
    <text evidence="2">The sequence shown here is derived from an EMBL/GenBank/DDBJ whole genome shotgun (WGS) entry which is preliminary data.</text>
</comment>
<dbReference type="EMBL" id="JAADJZ010000015">
    <property type="protein sequence ID" value="KAF2869612.1"/>
    <property type="molecule type" value="Genomic_DNA"/>
</dbReference>
<gene>
    <name evidence="2" type="ORF">BDV95DRAFT_82250</name>
</gene>
<protein>
    <submittedName>
        <fullName evidence="2">Uncharacterized protein</fullName>
    </submittedName>
</protein>
<reference evidence="2 3" key="1">
    <citation type="submission" date="2020-01" db="EMBL/GenBank/DDBJ databases">
        <authorList>
            <consortium name="DOE Joint Genome Institute"/>
            <person name="Haridas S."/>
            <person name="Albert R."/>
            <person name="Binder M."/>
            <person name="Bloem J."/>
            <person name="Labutti K."/>
            <person name="Salamov A."/>
            <person name="Andreopoulos B."/>
            <person name="Baker S.E."/>
            <person name="Barry K."/>
            <person name="Bills G."/>
            <person name="Bluhm B.H."/>
            <person name="Cannon C."/>
            <person name="Castanera R."/>
            <person name="Culley D.E."/>
            <person name="Daum C."/>
            <person name="Ezra D."/>
            <person name="Gonzalez J.B."/>
            <person name="Henrissat B."/>
            <person name="Kuo A."/>
            <person name="Liang C."/>
            <person name="Lipzen A."/>
            <person name="Lutzoni F."/>
            <person name="Magnuson J."/>
            <person name="Mondo S."/>
            <person name="Nolan M."/>
            <person name="Ohm R."/>
            <person name="Pangilinan J."/>
            <person name="Park H.-J.H."/>
            <person name="Ramirez L."/>
            <person name="Alfaro M."/>
            <person name="Sun H."/>
            <person name="Tritt A."/>
            <person name="Yoshinaga Y."/>
            <person name="Zwiers L.-H.L."/>
            <person name="Turgeon B.G."/>
            <person name="Goodwin S.B."/>
            <person name="Spatafora J.W."/>
            <person name="Crous P.W."/>
            <person name="Grigoriev I.V."/>
        </authorList>
    </citation>
    <scope>NUCLEOTIDE SEQUENCE [LARGE SCALE GENOMIC DNA]</scope>
    <source>
        <strain evidence="2 3">CBS 611.86</strain>
    </source>
</reference>
<dbReference type="Proteomes" id="UP000481861">
    <property type="component" value="Unassembled WGS sequence"/>
</dbReference>
<name>A0A7C8I6Q7_9PLEO</name>
<sequence>MSHPLFHVLSVTMTQLNLTLRSATITSLFPTRQPNSDSHTEQRTTSGGAPTQPSNRIARSPNASRNSRLDWGFTVAAFRRRCSGSHLGSYICATLHQRRTVCESNRNEPSWASCGCHVHRLPWPILANLLFPHLIDLASLLSSSGFYHSLSSHGQRHSQFLLLLIAHPHTHTPKNPPTKPPLNQNARFPTHVVRLGVNPRCRCSLWTYVYRK</sequence>
<accession>A0A7C8I6Q7</accession>
<evidence type="ECO:0000256" key="1">
    <source>
        <dbReference type="SAM" id="MobiDB-lite"/>
    </source>
</evidence>
<keyword evidence="3" id="KW-1185">Reference proteome</keyword>
<evidence type="ECO:0000313" key="2">
    <source>
        <dbReference type="EMBL" id="KAF2869612.1"/>
    </source>
</evidence>